<gene>
    <name evidence="2" type="primary">TMEM258</name>
    <name evidence="2" type="ORF">A306_00013817</name>
</gene>
<name>A0A2I0LL98_COLLI</name>
<keyword evidence="3" id="KW-1185">Reference proteome</keyword>
<evidence type="ECO:0000313" key="2">
    <source>
        <dbReference type="EMBL" id="PKK18201.1"/>
    </source>
</evidence>
<proteinExistence type="predicted"/>
<organism evidence="2 3">
    <name type="scientific">Columba livia</name>
    <name type="common">Rock dove</name>
    <dbReference type="NCBI Taxonomy" id="8932"/>
    <lineage>
        <taxon>Eukaryota</taxon>
        <taxon>Metazoa</taxon>
        <taxon>Chordata</taxon>
        <taxon>Craniata</taxon>
        <taxon>Vertebrata</taxon>
        <taxon>Euteleostomi</taxon>
        <taxon>Archelosauria</taxon>
        <taxon>Archosauria</taxon>
        <taxon>Dinosauria</taxon>
        <taxon>Saurischia</taxon>
        <taxon>Theropoda</taxon>
        <taxon>Coelurosauria</taxon>
        <taxon>Aves</taxon>
        <taxon>Neognathae</taxon>
        <taxon>Neoaves</taxon>
        <taxon>Columbimorphae</taxon>
        <taxon>Columbiformes</taxon>
        <taxon>Columbidae</taxon>
        <taxon>Columba</taxon>
    </lineage>
</organism>
<dbReference type="AlphaFoldDB" id="A0A2I0LL98"/>
<protein>
    <submittedName>
        <fullName evidence="2">Transmembrane protein 258</fullName>
    </submittedName>
</protein>
<reference evidence="2 3" key="1">
    <citation type="journal article" date="2013" name="Science">
        <title>Genomic diversity and evolution of the head crest in the rock pigeon.</title>
        <authorList>
            <person name="Shapiro M.D."/>
            <person name="Kronenberg Z."/>
            <person name="Li C."/>
            <person name="Domyan E.T."/>
            <person name="Pan H."/>
            <person name="Campbell M."/>
            <person name="Tan H."/>
            <person name="Huff C.D."/>
            <person name="Hu H."/>
            <person name="Vickrey A.I."/>
            <person name="Nielsen S.C."/>
            <person name="Stringham S.A."/>
            <person name="Hu H."/>
            <person name="Willerslev E."/>
            <person name="Gilbert M.T."/>
            <person name="Yandell M."/>
            <person name="Zhang G."/>
            <person name="Wang J."/>
        </authorList>
    </citation>
    <scope>NUCLEOTIDE SEQUENCE [LARGE SCALE GENOMIC DNA]</scope>
    <source>
        <tissue evidence="2">Blood</tissue>
    </source>
</reference>
<keyword evidence="2" id="KW-0812">Transmembrane</keyword>
<evidence type="ECO:0000313" key="3">
    <source>
        <dbReference type="Proteomes" id="UP000053872"/>
    </source>
</evidence>
<dbReference type="Proteomes" id="UP000053872">
    <property type="component" value="Unassembled WGS sequence"/>
</dbReference>
<dbReference type="InParanoid" id="A0A2I0LL98"/>
<dbReference type="EMBL" id="AKCR02000221">
    <property type="protein sequence ID" value="PKK18201.1"/>
    <property type="molecule type" value="Genomic_DNA"/>
</dbReference>
<evidence type="ECO:0000256" key="1">
    <source>
        <dbReference type="SAM" id="MobiDB-lite"/>
    </source>
</evidence>
<sequence>MKRRVPSEKGGFAPNSGSALPPSRAGRGLIVNSRVTDWGWGNASSVWAKTPFFGGELMQTAVPAGAEAILRLFCCDKTLRSSSLRSGCWNWCMFCDAF</sequence>
<feature type="region of interest" description="Disordered" evidence="1">
    <location>
        <begin position="1"/>
        <end position="25"/>
    </location>
</feature>
<accession>A0A2I0LL98</accession>
<comment type="caution">
    <text evidence="2">The sequence shown here is derived from an EMBL/GenBank/DDBJ whole genome shotgun (WGS) entry which is preliminary data.</text>
</comment>
<keyword evidence="2" id="KW-0472">Membrane</keyword>